<dbReference type="InterPro" id="IPR003594">
    <property type="entry name" value="HATPase_dom"/>
</dbReference>
<dbReference type="InterPro" id="IPR036890">
    <property type="entry name" value="HATPase_C_sf"/>
</dbReference>
<gene>
    <name evidence="3" type="ORF">EHYA_07259</name>
</gene>
<dbReference type="RefSeq" id="WP_160161686.1">
    <property type="nucleotide sequence ID" value="NZ_BIFH01000033.1"/>
</dbReference>
<keyword evidence="4" id="KW-1185">Reference proteome</keyword>
<name>A0A401YY46_9ACTN</name>
<evidence type="ECO:0000259" key="2">
    <source>
        <dbReference type="Pfam" id="PF13581"/>
    </source>
</evidence>
<dbReference type="EMBL" id="BIFH01000033">
    <property type="protein sequence ID" value="GCD99537.1"/>
    <property type="molecule type" value="Genomic_DNA"/>
</dbReference>
<organism evidence="3 4">
    <name type="scientific">Embleya hyalina</name>
    <dbReference type="NCBI Taxonomy" id="516124"/>
    <lineage>
        <taxon>Bacteria</taxon>
        <taxon>Bacillati</taxon>
        <taxon>Actinomycetota</taxon>
        <taxon>Actinomycetes</taxon>
        <taxon>Kitasatosporales</taxon>
        <taxon>Streptomycetaceae</taxon>
        <taxon>Embleya</taxon>
    </lineage>
</organism>
<dbReference type="AlphaFoldDB" id="A0A401YY46"/>
<dbReference type="OrthoDB" id="3214274at2"/>
<dbReference type="CDD" id="cd16936">
    <property type="entry name" value="HATPase_RsbW-like"/>
    <property type="match status" value="1"/>
</dbReference>
<dbReference type="PANTHER" id="PTHR35526:SF3">
    <property type="entry name" value="ANTI-SIGMA-F FACTOR RSBW"/>
    <property type="match status" value="1"/>
</dbReference>
<evidence type="ECO:0000313" key="3">
    <source>
        <dbReference type="EMBL" id="GCD99537.1"/>
    </source>
</evidence>
<dbReference type="PANTHER" id="PTHR35526">
    <property type="entry name" value="ANTI-SIGMA-F FACTOR RSBW-RELATED"/>
    <property type="match status" value="1"/>
</dbReference>
<accession>A0A401YY46</accession>
<feature type="domain" description="Histidine kinase/HSP90-like ATPase" evidence="2">
    <location>
        <begin position="24"/>
        <end position="136"/>
    </location>
</feature>
<comment type="caution">
    <text evidence="3">The sequence shown here is derived from an EMBL/GenBank/DDBJ whole genome shotgun (WGS) entry which is preliminary data.</text>
</comment>
<dbReference type="SUPFAM" id="SSF55874">
    <property type="entry name" value="ATPase domain of HSP90 chaperone/DNA topoisomerase II/histidine kinase"/>
    <property type="match status" value="1"/>
</dbReference>
<dbReference type="Pfam" id="PF13581">
    <property type="entry name" value="HATPase_c_2"/>
    <property type="match status" value="1"/>
</dbReference>
<proteinExistence type="predicted"/>
<sequence>MGEIASSPRFGESPAGPLLLSLRLSATVEAVPRARHALRAVLAERAPRAPVDTLELLLSELVTNAVQHSTRGRTVAVAVLRRENSIRIAVVDDDTALPEAGGAVDLLDEHGRGLLLVEAMAEEWGSYPVPDGKVVWCDVKTVE</sequence>
<dbReference type="Gene3D" id="3.30.565.10">
    <property type="entry name" value="Histidine kinase-like ATPase, C-terminal domain"/>
    <property type="match status" value="1"/>
</dbReference>
<evidence type="ECO:0000256" key="1">
    <source>
        <dbReference type="ARBA" id="ARBA00022527"/>
    </source>
</evidence>
<keyword evidence="1" id="KW-0808">Transferase</keyword>
<dbReference type="Proteomes" id="UP000286931">
    <property type="component" value="Unassembled WGS sequence"/>
</dbReference>
<keyword evidence="1" id="KW-0723">Serine/threonine-protein kinase</keyword>
<protein>
    <submittedName>
        <fullName evidence="3">ATPase</fullName>
    </submittedName>
</protein>
<dbReference type="InterPro" id="IPR050267">
    <property type="entry name" value="Anti-sigma-factor_SerPK"/>
</dbReference>
<keyword evidence="1" id="KW-0418">Kinase</keyword>
<dbReference type="GO" id="GO:0004674">
    <property type="term" value="F:protein serine/threonine kinase activity"/>
    <property type="evidence" value="ECO:0007669"/>
    <property type="project" value="UniProtKB-KW"/>
</dbReference>
<reference evidence="3 4" key="1">
    <citation type="submission" date="2018-12" db="EMBL/GenBank/DDBJ databases">
        <title>Draft genome sequence of Embleya hyalina NBRC 13850T.</title>
        <authorList>
            <person name="Komaki H."/>
            <person name="Hosoyama A."/>
            <person name="Kimura A."/>
            <person name="Ichikawa N."/>
            <person name="Tamura T."/>
        </authorList>
    </citation>
    <scope>NUCLEOTIDE SEQUENCE [LARGE SCALE GENOMIC DNA]</scope>
    <source>
        <strain evidence="3 4">NBRC 13850</strain>
    </source>
</reference>
<evidence type="ECO:0000313" key="4">
    <source>
        <dbReference type="Proteomes" id="UP000286931"/>
    </source>
</evidence>